<dbReference type="GO" id="GO:0000976">
    <property type="term" value="F:transcription cis-regulatory region binding"/>
    <property type="evidence" value="ECO:0007669"/>
    <property type="project" value="TreeGrafter"/>
</dbReference>
<feature type="region of interest" description="Disordered" evidence="6">
    <location>
        <begin position="114"/>
        <end position="139"/>
    </location>
</feature>
<keyword evidence="9" id="KW-1185">Reference proteome</keyword>
<proteinExistence type="predicted"/>
<organism evidence="8 9">
    <name type="scientific">Zymoseptoria brevis</name>
    <dbReference type="NCBI Taxonomy" id="1047168"/>
    <lineage>
        <taxon>Eukaryota</taxon>
        <taxon>Fungi</taxon>
        <taxon>Dikarya</taxon>
        <taxon>Ascomycota</taxon>
        <taxon>Pezizomycotina</taxon>
        <taxon>Dothideomycetes</taxon>
        <taxon>Dothideomycetidae</taxon>
        <taxon>Mycosphaerellales</taxon>
        <taxon>Mycosphaerellaceae</taxon>
        <taxon>Zymoseptoria</taxon>
    </lineage>
</organism>
<evidence type="ECO:0000313" key="9">
    <source>
        <dbReference type="Proteomes" id="UP000033647"/>
    </source>
</evidence>
<dbReference type="EMBL" id="LAFY01000851">
    <property type="protein sequence ID" value="KJX95920.1"/>
    <property type="molecule type" value="Genomic_DNA"/>
</dbReference>
<dbReference type="Pfam" id="PF00172">
    <property type="entry name" value="Zn_clus"/>
    <property type="match status" value="1"/>
</dbReference>
<evidence type="ECO:0000259" key="7">
    <source>
        <dbReference type="PROSITE" id="PS50048"/>
    </source>
</evidence>
<dbReference type="InterPro" id="IPR001138">
    <property type="entry name" value="Zn2Cys6_DnaBD"/>
</dbReference>
<keyword evidence="5" id="KW-0539">Nucleus</keyword>
<dbReference type="GO" id="GO:0005634">
    <property type="term" value="C:nucleus"/>
    <property type="evidence" value="ECO:0007669"/>
    <property type="project" value="UniProtKB-SubCell"/>
</dbReference>
<evidence type="ECO:0000256" key="3">
    <source>
        <dbReference type="ARBA" id="ARBA00023125"/>
    </source>
</evidence>
<dbReference type="PROSITE" id="PS00463">
    <property type="entry name" value="ZN2_CY6_FUNGAL_1"/>
    <property type="match status" value="1"/>
</dbReference>
<protein>
    <recommendedName>
        <fullName evidence="7">Zn(2)-C6 fungal-type domain-containing protein</fullName>
    </recommendedName>
</protein>
<dbReference type="AlphaFoldDB" id="A0A0F4GIC2"/>
<comment type="subcellular location">
    <subcellularLocation>
        <location evidence="1">Nucleus</location>
    </subcellularLocation>
</comment>
<dbReference type="STRING" id="1047168.A0A0F4GIC2"/>
<evidence type="ECO:0000256" key="6">
    <source>
        <dbReference type="SAM" id="MobiDB-lite"/>
    </source>
</evidence>
<comment type="caution">
    <text evidence="8">The sequence shown here is derived from an EMBL/GenBank/DDBJ whole genome shotgun (WGS) entry which is preliminary data.</text>
</comment>
<dbReference type="SUPFAM" id="SSF57701">
    <property type="entry name" value="Zn2/Cys6 DNA-binding domain"/>
    <property type="match status" value="1"/>
</dbReference>
<dbReference type="InterPro" id="IPR036864">
    <property type="entry name" value="Zn2-C6_fun-type_DNA-bd_sf"/>
</dbReference>
<evidence type="ECO:0000313" key="8">
    <source>
        <dbReference type="EMBL" id="KJX95920.1"/>
    </source>
</evidence>
<sequence length="647" mass="72665">MAGVQKARGESASSPSLLRTCHNCHQAKIKCDRKSETGPCTRCERLDRQCRFTPARRRPNNPRRDSRIEALENQVQQLLGGGGLLTDRSASSSDHITPDAGFTVRSRPCTPLLLSPPQDPAGATGHSENPSTAITTPVAPPADVDPIARQMLSAESAETLLERFKTALTPHFPFVIVPPHVSLEAMRQEKPFLLLSILAAASYDDVALQRRLGRQVQHCIAGKLIYGDTVSLEALQGLLVHLAWSQYHPRPRRYTQFLQLAIGIIVDLRLDRKPDSRPWKTRIDLTKVTEPKKFLNLDEQRAVAGCFYLCSTVSTLLQKLCTFPWSLHIEECCKSLQQQKQYPTDKYIPYIIELQNLMEKADASNLTSCPTSRSAHVAQLRVRLETIKDSLPFTLTESPMVMTHWNTAMVYLCHTDVCTESALNALPTGETWPLWRVEALGTGLVAAKSTLSFFLSLPLGCEMYFNNSEWIQLGFVMTYSARLATLSSQTSIHQETLHLRRFLGMSDMLKDVASRLRSLSSSRMDDDGDKDVFNHYQQRVERLQAWFDTQSDRVPAVTVQPSPLAAHTATFGNGRDNLHYQECIGNEPLPWNAGQEPRSREMPAISVADRWQTHRPLDLSMGEDWFPPGPMDLADFAQYFAFDSDTM</sequence>
<evidence type="ECO:0000256" key="5">
    <source>
        <dbReference type="ARBA" id="ARBA00023242"/>
    </source>
</evidence>
<dbReference type="PROSITE" id="PS50048">
    <property type="entry name" value="ZN2_CY6_FUNGAL_2"/>
    <property type="match status" value="1"/>
</dbReference>
<evidence type="ECO:0000256" key="1">
    <source>
        <dbReference type="ARBA" id="ARBA00004123"/>
    </source>
</evidence>
<reference evidence="8 9" key="1">
    <citation type="submission" date="2015-03" db="EMBL/GenBank/DDBJ databases">
        <title>RNA-seq based gene annotation and comparative genomics of four Zymoseptoria species reveal species-specific pathogenicity related genes and transposable element activity.</title>
        <authorList>
            <person name="Grandaubert J."/>
            <person name="Bhattacharyya A."/>
            <person name="Stukenbrock E.H."/>
        </authorList>
    </citation>
    <scope>NUCLEOTIDE SEQUENCE [LARGE SCALE GENOMIC DNA]</scope>
    <source>
        <strain evidence="8 9">Zb18110</strain>
    </source>
</reference>
<keyword evidence="3" id="KW-0238">DNA-binding</keyword>
<dbReference type="PANTHER" id="PTHR31845:SF37">
    <property type="entry name" value="TRANSCRIPTION FACTOR DOMAIN-CONTAINING PROTEIN"/>
    <property type="match status" value="1"/>
</dbReference>
<accession>A0A0F4GIC2</accession>
<dbReference type="SMART" id="SM00066">
    <property type="entry name" value="GAL4"/>
    <property type="match status" value="1"/>
</dbReference>
<evidence type="ECO:0000256" key="2">
    <source>
        <dbReference type="ARBA" id="ARBA00023015"/>
    </source>
</evidence>
<keyword evidence="2" id="KW-0805">Transcription regulation</keyword>
<dbReference type="OrthoDB" id="3934985at2759"/>
<evidence type="ECO:0000256" key="4">
    <source>
        <dbReference type="ARBA" id="ARBA00023163"/>
    </source>
</evidence>
<gene>
    <name evidence="8" type="ORF">TI39_contig859g00004</name>
</gene>
<dbReference type="PANTHER" id="PTHR31845">
    <property type="entry name" value="FINGER DOMAIN PROTEIN, PUTATIVE-RELATED"/>
    <property type="match status" value="1"/>
</dbReference>
<dbReference type="InterPro" id="IPR051089">
    <property type="entry name" value="prtT"/>
</dbReference>
<dbReference type="Gene3D" id="4.10.240.10">
    <property type="entry name" value="Zn(2)-C6 fungal-type DNA-binding domain"/>
    <property type="match status" value="1"/>
</dbReference>
<name>A0A0F4GIC2_9PEZI</name>
<dbReference type="Proteomes" id="UP000033647">
    <property type="component" value="Unassembled WGS sequence"/>
</dbReference>
<feature type="domain" description="Zn(2)-C6 fungal-type" evidence="7">
    <location>
        <begin position="20"/>
        <end position="52"/>
    </location>
</feature>
<dbReference type="GO" id="GO:0008270">
    <property type="term" value="F:zinc ion binding"/>
    <property type="evidence" value="ECO:0007669"/>
    <property type="project" value="InterPro"/>
</dbReference>
<keyword evidence="4" id="KW-0804">Transcription</keyword>
<dbReference type="GO" id="GO:0000981">
    <property type="term" value="F:DNA-binding transcription factor activity, RNA polymerase II-specific"/>
    <property type="evidence" value="ECO:0007669"/>
    <property type="project" value="InterPro"/>
</dbReference>
<dbReference type="CDD" id="cd12148">
    <property type="entry name" value="fungal_TF_MHR"/>
    <property type="match status" value="1"/>
</dbReference>
<dbReference type="CDD" id="cd00067">
    <property type="entry name" value="GAL4"/>
    <property type="match status" value="1"/>
</dbReference>